<evidence type="ECO:0000256" key="6">
    <source>
        <dbReference type="ARBA" id="ARBA00022553"/>
    </source>
</evidence>
<evidence type="ECO:0000256" key="3">
    <source>
        <dbReference type="ARBA" id="ARBA00004906"/>
    </source>
</evidence>
<dbReference type="PRINTS" id="PR00633">
    <property type="entry name" value="RCCNDNSATION"/>
</dbReference>
<evidence type="ECO:0000256" key="12">
    <source>
        <dbReference type="PROSITE-ProRule" id="PRU00235"/>
    </source>
</evidence>
<dbReference type="Proteomes" id="UP000792457">
    <property type="component" value="Unassembled WGS sequence"/>
</dbReference>
<dbReference type="PROSITE" id="PS50082">
    <property type="entry name" value="WD_REPEATS_2"/>
    <property type="match status" value="2"/>
</dbReference>
<sequence length="1811" mass="197337">MCTACQNKYITQFQSYQRVYDGQQSQNYDVQPSNLAQVVAPDLMSTYIVPDEEIEVPSPDTGVKVADDIDNFSKMGPFLGLSERKPIPEPIPFKESDPLGASTIPTVTVESKSNASARSNSLATAKQKSLGEQASLLHSSQDRITALQRTSSAAKILVARSVTMTVLSLLSSSGSSCNIADGLRAMGLSDIRKVVHLMSLVATGRVELDGQSGTPAALGALSVRGRTKSGSVASPTSVTLGGLSHLANNLPPPAATALSHLSTAIAALAQTDPSASLLVVQMCTKELVAAAMGLMNPPAVCKKTSPDSTSGFAVTQALVSLLASHCGNSLTGLKKGKEDKKHAGSSLELADALAACVLSSRLNPNYREWASQQLVKCLSSSASSSASQRNDAINYADLTGVLPKCPISNFEGHENRVTTISWHTKNELLATCGYDGTVRVWSVTIKSKSFLEQTLVFYKTEDIYGSELHGKSISELGWSASGKYIAAAMENIVNVWIMPNTNSTMINRNDNHIREQPAWVTALCWAQNSCGERLEVLLVGRSNGTVALMTVTQTEVEMEELPQCSRPYAAVSHIVWFDEDKEFIVAFTDGVMRISRKNPNFHTQEIMAHEGQLTCIQWDPRGIFLATCGADGACRIWREVDETWKCTYSISLSHQASSLKWSPFIGRGTTPLLLCIGSSYGYITVWTLPDNLDEEKDKGCAKLAFKLQGHSFYPVTSLAIDEEGILLASGSAKGSSASINIWSLQTGAVVQTVSGKGGVNNLCWVGVAGLAVVFACSKDIHMIRFNKQTLLENNVLASCRVSLLNYSVTGLHHALCLKTLLSLLPTILQEQYQYEKSSVMNGEQLVHSMHLKCLAALALFLRLDEVICYPVLPPNHENRFLPVPEWQWFQVFCMAAHSGDALVTRGHFPKEFVNLNTELSDLDQGHSALDNSLWTLKADEQIMCWATQQPHDWQVGGKCQAYVWGSGHHGQLAEAGRNSLMPVPAESFSGAQQIICGQNCTFVIQANGTVLACGEGSYGRLGQGNSDDLHSLSVISSLQGFVIIALTTSCGSDGHSLALAESGEVFSWGDGDYGKLGHVNNLVLPLACGFKHSAVVTADGKLLTFGNGDYGRLGLGSSANKKLPEHVSALDGHSIGYVACGLNHTICVSSDGYTVWSFGDGDYGKLGLGNCTTKSTPQKIESLNTKIKKVCCGTQFSVFLTTDGRVFTCGQDRLIGQPDSRVRGHNKPQEVPALIPHFIEDIVVGAEHTLALSSAGDVFGWGYNSDGQLGVGHNAPVREPELITSLSGKGIKQITTGRTHSAAWTTPPMPRRCPGSSVPLHFGLPSSIPPQYNHLLELPIASIQARLKLLCRFSDLLYSCWRLMPLGPQNCEWVTPPLSCVTGGQLCPLLAPRVYTLPLVRSIGRTMVQGRNYGPQVTVRRLATHGRRCRPIFVQVARQVVKMRPADLRLPSRAWKVKLLGEGADDAGGVFDDTITEMCQELTSGQVPLLVPTPNALNDTGYNRDRFMLNPQLSSPQHISWFKFLGILFGVAIRTKKPLAFPLAPLVWKLLVGEPVSIDDLEEVDILYAQSLRGIRDIHLSGVTEATFHEVIPLDCFEGASITGRVVPIVPGGKSIPLNFHNRLEYVEQAIHFRLHEIDLQIAAVREGMACIVPVPLLSLATSQHLEQLVCGLPHISIQLLRKVVRYRELDESNLLVQWLWSILESFTNAERVLFMRFVSGRSRLPANLADLSQRFQVEYSFYVMKVDRTPDGLPTAQTCFFQLRLPPYTSQEIMAERLRYAINNCRSIDMDNYMLARNTDIEQGSDDEYQ</sequence>
<dbReference type="Pfam" id="PF25390">
    <property type="entry name" value="WD40_RLD"/>
    <property type="match status" value="1"/>
</dbReference>
<feature type="repeat" description="RCC1" evidence="12">
    <location>
        <begin position="1063"/>
        <end position="1099"/>
    </location>
</feature>
<dbReference type="PROSITE" id="PS50237">
    <property type="entry name" value="HECT"/>
    <property type="match status" value="1"/>
</dbReference>
<keyword evidence="7" id="KW-0808">Transferase</keyword>
<dbReference type="EC" id="2.3.2.26" evidence="4"/>
<accession>A0A8K0JUV9</accession>
<evidence type="ECO:0000313" key="14">
    <source>
        <dbReference type="EMBL" id="KAG8223097.1"/>
    </source>
</evidence>
<evidence type="ECO:0000256" key="5">
    <source>
        <dbReference type="ARBA" id="ARBA00022490"/>
    </source>
</evidence>
<feature type="repeat" description="RCC1" evidence="12">
    <location>
        <begin position="1100"/>
        <end position="1151"/>
    </location>
</feature>
<dbReference type="Gene3D" id="2.130.10.10">
    <property type="entry name" value="YVTN repeat-like/Quinoprotein amine dehydrogenase"/>
    <property type="match status" value="1"/>
</dbReference>
<dbReference type="OrthoDB" id="8184572at2759"/>
<evidence type="ECO:0000313" key="15">
    <source>
        <dbReference type="Proteomes" id="UP000792457"/>
    </source>
</evidence>
<gene>
    <name evidence="14" type="ORF">J437_LFUL002045</name>
</gene>
<evidence type="ECO:0000256" key="2">
    <source>
        <dbReference type="ARBA" id="ARBA00004496"/>
    </source>
</evidence>
<keyword evidence="15" id="KW-1185">Reference proteome</keyword>
<evidence type="ECO:0000256" key="4">
    <source>
        <dbReference type="ARBA" id="ARBA00012485"/>
    </source>
</evidence>
<dbReference type="Gene3D" id="3.30.2410.10">
    <property type="entry name" value="Hect, E3 ligase catalytic domain"/>
    <property type="match status" value="1"/>
</dbReference>
<feature type="repeat" description="RCC1" evidence="12">
    <location>
        <begin position="1256"/>
        <end position="1307"/>
    </location>
</feature>
<feature type="repeat" description="RCC1" evidence="12">
    <location>
        <begin position="1153"/>
        <end position="1203"/>
    </location>
</feature>
<feature type="repeat" description="RCC1" evidence="12">
    <location>
        <begin position="1204"/>
        <end position="1255"/>
    </location>
</feature>
<organism evidence="14 15">
    <name type="scientific">Ladona fulva</name>
    <name type="common">Scarce chaser dragonfly</name>
    <name type="synonym">Libellula fulva</name>
    <dbReference type="NCBI Taxonomy" id="123851"/>
    <lineage>
        <taxon>Eukaryota</taxon>
        <taxon>Metazoa</taxon>
        <taxon>Ecdysozoa</taxon>
        <taxon>Arthropoda</taxon>
        <taxon>Hexapoda</taxon>
        <taxon>Insecta</taxon>
        <taxon>Pterygota</taxon>
        <taxon>Palaeoptera</taxon>
        <taxon>Odonata</taxon>
        <taxon>Epiprocta</taxon>
        <taxon>Anisoptera</taxon>
        <taxon>Libelluloidea</taxon>
        <taxon>Libellulidae</taxon>
        <taxon>Ladona</taxon>
    </lineage>
</organism>
<keyword evidence="11" id="KW-0853">WD repeat</keyword>
<dbReference type="InterPro" id="IPR035983">
    <property type="entry name" value="Hect_E3_ubiquitin_ligase"/>
</dbReference>
<dbReference type="EMBL" id="KZ308152">
    <property type="protein sequence ID" value="KAG8223097.1"/>
    <property type="molecule type" value="Genomic_DNA"/>
</dbReference>
<dbReference type="Gene3D" id="3.30.2160.10">
    <property type="entry name" value="Hect, E3 ligase catalytic domain"/>
    <property type="match status" value="1"/>
</dbReference>
<evidence type="ECO:0000259" key="13">
    <source>
        <dbReference type="PROSITE" id="PS50237"/>
    </source>
</evidence>
<keyword evidence="6" id="KW-0597">Phosphoprotein</keyword>
<dbReference type="InterPro" id="IPR051625">
    <property type="entry name" value="Signaling_Regulatory_Domain"/>
</dbReference>
<comment type="catalytic activity">
    <reaction evidence="1">
        <text>S-ubiquitinyl-[E2 ubiquitin-conjugating enzyme]-L-cysteine + [acceptor protein]-L-lysine = [E2 ubiquitin-conjugating enzyme]-L-cysteine + N(6)-ubiquitinyl-[acceptor protein]-L-lysine.</text>
        <dbReference type="EC" id="2.3.2.26"/>
    </reaction>
</comment>
<dbReference type="InterPro" id="IPR000569">
    <property type="entry name" value="HECT_dom"/>
</dbReference>
<protein>
    <recommendedName>
        <fullName evidence="4">HECT-type E3 ubiquitin transferase</fullName>
        <ecNumber evidence="4">2.3.2.26</ecNumber>
    </recommendedName>
</protein>
<reference evidence="14" key="2">
    <citation type="submission" date="2017-10" db="EMBL/GenBank/DDBJ databases">
        <title>Ladona fulva Genome sequencing and assembly.</title>
        <authorList>
            <person name="Murali S."/>
            <person name="Richards S."/>
            <person name="Bandaranaike D."/>
            <person name="Bellair M."/>
            <person name="Blankenburg K."/>
            <person name="Chao H."/>
            <person name="Dinh H."/>
            <person name="Doddapaneni H."/>
            <person name="Dugan-Rocha S."/>
            <person name="Elkadiri S."/>
            <person name="Gnanaolivu R."/>
            <person name="Hernandez B."/>
            <person name="Skinner E."/>
            <person name="Javaid M."/>
            <person name="Lee S."/>
            <person name="Li M."/>
            <person name="Ming W."/>
            <person name="Munidasa M."/>
            <person name="Muniz J."/>
            <person name="Nguyen L."/>
            <person name="Hughes D."/>
            <person name="Osuji N."/>
            <person name="Pu L.-L."/>
            <person name="Puazo M."/>
            <person name="Qu C."/>
            <person name="Quiroz J."/>
            <person name="Raj R."/>
            <person name="Weissenberger G."/>
            <person name="Xin Y."/>
            <person name="Zou X."/>
            <person name="Han Y."/>
            <person name="Worley K."/>
            <person name="Muzny D."/>
            <person name="Gibbs R."/>
        </authorList>
    </citation>
    <scope>NUCLEOTIDE SEQUENCE</scope>
    <source>
        <strain evidence="14">Sampled in the wild</strain>
    </source>
</reference>
<dbReference type="SUPFAM" id="SSF50985">
    <property type="entry name" value="RCC1/BLIP-II"/>
    <property type="match status" value="1"/>
</dbReference>
<dbReference type="FunFam" id="3.30.2410.10:FF:000006">
    <property type="entry name" value="probable E3 ubiquitin-protein ligase HERC1 isoform X2"/>
    <property type="match status" value="1"/>
</dbReference>
<dbReference type="SUPFAM" id="SSF50978">
    <property type="entry name" value="WD40 repeat-like"/>
    <property type="match status" value="1"/>
</dbReference>
<feature type="active site" description="Glycyl thioester intermediate" evidence="10">
    <location>
        <position position="1760"/>
    </location>
</feature>
<evidence type="ECO:0000256" key="8">
    <source>
        <dbReference type="ARBA" id="ARBA00022737"/>
    </source>
</evidence>
<dbReference type="Gene3D" id="2.130.10.30">
    <property type="entry name" value="Regulator of chromosome condensation 1/beta-lactamase-inhibitor protein II"/>
    <property type="match status" value="1"/>
</dbReference>
<keyword evidence="8" id="KW-0677">Repeat</keyword>
<dbReference type="Gene3D" id="3.90.1750.10">
    <property type="entry name" value="Hect, E3 ligase catalytic domains"/>
    <property type="match status" value="1"/>
</dbReference>
<dbReference type="Pfam" id="PF00400">
    <property type="entry name" value="WD40"/>
    <property type="match status" value="3"/>
</dbReference>
<comment type="caution">
    <text evidence="14">The sequence shown here is derived from an EMBL/GenBank/DDBJ whole genome shotgun (WGS) entry which is preliminary data.</text>
</comment>
<dbReference type="InterPro" id="IPR058923">
    <property type="entry name" value="RCC1-like_dom"/>
</dbReference>
<evidence type="ECO:0000256" key="1">
    <source>
        <dbReference type="ARBA" id="ARBA00000885"/>
    </source>
</evidence>
<feature type="domain" description="HECT" evidence="13">
    <location>
        <begin position="1444"/>
        <end position="1797"/>
    </location>
</feature>
<dbReference type="PANTHER" id="PTHR22872">
    <property type="entry name" value="BTK-BINDING PROTEIN-RELATED"/>
    <property type="match status" value="1"/>
</dbReference>
<reference evidence="14" key="1">
    <citation type="submission" date="2013-04" db="EMBL/GenBank/DDBJ databases">
        <authorList>
            <person name="Qu J."/>
            <person name="Murali S.C."/>
            <person name="Bandaranaike D."/>
            <person name="Bellair M."/>
            <person name="Blankenburg K."/>
            <person name="Chao H."/>
            <person name="Dinh H."/>
            <person name="Doddapaneni H."/>
            <person name="Downs B."/>
            <person name="Dugan-Rocha S."/>
            <person name="Elkadiri S."/>
            <person name="Gnanaolivu R.D."/>
            <person name="Hernandez B."/>
            <person name="Javaid M."/>
            <person name="Jayaseelan J.C."/>
            <person name="Lee S."/>
            <person name="Li M."/>
            <person name="Ming W."/>
            <person name="Munidasa M."/>
            <person name="Muniz J."/>
            <person name="Nguyen L."/>
            <person name="Ongeri F."/>
            <person name="Osuji N."/>
            <person name="Pu L.-L."/>
            <person name="Puazo M."/>
            <person name="Qu C."/>
            <person name="Quiroz J."/>
            <person name="Raj R."/>
            <person name="Weissenberger G."/>
            <person name="Xin Y."/>
            <person name="Zou X."/>
            <person name="Han Y."/>
            <person name="Richards S."/>
            <person name="Worley K."/>
            <person name="Muzny D."/>
            <person name="Gibbs R."/>
        </authorList>
    </citation>
    <scope>NUCLEOTIDE SEQUENCE</scope>
    <source>
        <strain evidence="14">Sampled in the wild</strain>
    </source>
</reference>
<feature type="repeat" description="WD" evidence="11">
    <location>
        <begin position="606"/>
        <end position="637"/>
    </location>
</feature>
<comment type="subcellular location">
    <subcellularLocation>
        <location evidence="2">Cytoplasm</location>
    </subcellularLocation>
</comment>
<dbReference type="CDD" id="cd00078">
    <property type="entry name" value="HECTc"/>
    <property type="match status" value="1"/>
</dbReference>
<keyword evidence="5" id="KW-0963">Cytoplasm</keyword>
<dbReference type="GO" id="GO:0005737">
    <property type="term" value="C:cytoplasm"/>
    <property type="evidence" value="ECO:0007669"/>
    <property type="project" value="UniProtKB-SubCell"/>
</dbReference>
<evidence type="ECO:0000256" key="9">
    <source>
        <dbReference type="ARBA" id="ARBA00022786"/>
    </source>
</evidence>
<dbReference type="PROSITE" id="PS50294">
    <property type="entry name" value="WD_REPEATS_REGION"/>
    <property type="match status" value="2"/>
</dbReference>
<dbReference type="PROSITE" id="PS00626">
    <property type="entry name" value="RCC1_2"/>
    <property type="match status" value="2"/>
</dbReference>
<proteinExistence type="predicted"/>
<feature type="repeat" description="WD" evidence="11">
    <location>
        <begin position="410"/>
        <end position="443"/>
    </location>
</feature>
<dbReference type="GO" id="GO:0061630">
    <property type="term" value="F:ubiquitin protein ligase activity"/>
    <property type="evidence" value="ECO:0007669"/>
    <property type="project" value="UniProtKB-EC"/>
</dbReference>
<evidence type="ECO:0000256" key="7">
    <source>
        <dbReference type="ARBA" id="ARBA00022679"/>
    </source>
</evidence>
<dbReference type="SUPFAM" id="SSF56204">
    <property type="entry name" value="Hect, E3 ligase catalytic domain"/>
    <property type="match status" value="1"/>
</dbReference>
<dbReference type="Pfam" id="PF00632">
    <property type="entry name" value="HECT"/>
    <property type="match status" value="1"/>
</dbReference>
<name>A0A8K0JUV9_LADFU</name>
<evidence type="ECO:0000256" key="11">
    <source>
        <dbReference type="PROSITE-ProRule" id="PRU00221"/>
    </source>
</evidence>
<dbReference type="InterPro" id="IPR009091">
    <property type="entry name" value="RCC1/BLIP-II"/>
</dbReference>
<dbReference type="SMART" id="SM00119">
    <property type="entry name" value="HECTc"/>
    <property type="match status" value="1"/>
</dbReference>
<dbReference type="Pfam" id="PF13540">
    <property type="entry name" value="RCC1_2"/>
    <property type="match status" value="1"/>
</dbReference>
<dbReference type="SUPFAM" id="SSF117289">
    <property type="entry name" value="Nucleoporin domain"/>
    <property type="match status" value="1"/>
</dbReference>
<comment type="pathway">
    <text evidence="3">Protein modification; protein ubiquitination.</text>
</comment>
<dbReference type="InterPro" id="IPR036322">
    <property type="entry name" value="WD40_repeat_dom_sf"/>
</dbReference>
<dbReference type="InterPro" id="IPR015943">
    <property type="entry name" value="WD40/YVTN_repeat-like_dom_sf"/>
</dbReference>
<dbReference type="InterPro" id="IPR001680">
    <property type="entry name" value="WD40_rpt"/>
</dbReference>
<dbReference type="SMART" id="SM00320">
    <property type="entry name" value="WD40"/>
    <property type="match status" value="5"/>
</dbReference>
<dbReference type="PROSITE" id="PS50012">
    <property type="entry name" value="RCC1_3"/>
    <property type="match status" value="6"/>
</dbReference>
<dbReference type="PANTHER" id="PTHR22872:SF6">
    <property type="entry name" value="E3 UBIQUITIN-PROTEIN LIGASE HERC1-RELATED"/>
    <property type="match status" value="1"/>
</dbReference>
<dbReference type="GO" id="GO:0009966">
    <property type="term" value="P:regulation of signal transduction"/>
    <property type="evidence" value="ECO:0007669"/>
    <property type="project" value="UniProtKB-ARBA"/>
</dbReference>
<dbReference type="InterPro" id="IPR000408">
    <property type="entry name" value="Reg_chr_condens"/>
</dbReference>
<keyword evidence="9 10" id="KW-0833">Ubl conjugation pathway</keyword>
<evidence type="ECO:0000256" key="10">
    <source>
        <dbReference type="PROSITE-ProRule" id="PRU00104"/>
    </source>
</evidence>
<feature type="repeat" description="RCC1" evidence="12">
    <location>
        <begin position="959"/>
        <end position="1007"/>
    </location>
</feature>